<feature type="non-terminal residue" evidence="1">
    <location>
        <position position="1"/>
    </location>
</feature>
<protein>
    <submittedName>
        <fullName evidence="1">Uncharacterized protein</fullName>
    </submittedName>
</protein>
<reference evidence="1" key="1">
    <citation type="submission" date="2022-03" db="EMBL/GenBank/DDBJ databases">
        <title>A functionally conserved STORR gene fusion in Papaver species that diverged 16.8 million years ago.</title>
        <authorList>
            <person name="Catania T."/>
        </authorList>
    </citation>
    <scope>NUCLEOTIDE SEQUENCE</scope>
    <source>
        <strain evidence="1">S-191538</strain>
    </source>
</reference>
<name>A0AA41S3R3_PAPNU</name>
<comment type="caution">
    <text evidence="1">The sequence shown here is derived from an EMBL/GenBank/DDBJ whole genome shotgun (WGS) entry which is preliminary data.</text>
</comment>
<keyword evidence="2" id="KW-1185">Reference proteome</keyword>
<dbReference type="AlphaFoldDB" id="A0AA41S3R3"/>
<dbReference type="EMBL" id="JAJJMA010078662">
    <property type="protein sequence ID" value="MCL7028360.1"/>
    <property type="molecule type" value="Genomic_DNA"/>
</dbReference>
<evidence type="ECO:0000313" key="2">
    <source>
        <dbReference type="Proteomes" id="UP001177140"/>
    </source>
</evidence>
<organism evidence="1 2">
    <name type="scientific">Papaver nudicaule</name>
    <name type="common">Iceland poppy</name>
    <dbReference type="NCBI Taxonomy" id="74823"/>
    <lineage>
        <taxon>Eukaryota</taxon>
        <taxon>Viridiplantae</taxon>
        <taxon>Streptophyta</taxon>
        <taxon>Embryophyta</taxon>
        <taxon>Tracheophyta</taxon>
        <taxon>Spermatophyta</taxon>
        <taxon>Magnoliopsida</taxon>
        <taxon>Ranunculales</taxon>
        <taxon>Papaveraceae</taxon>
        <taxon>Papaveroideae</taxon>
        <taxon>Papaver</taxon>
    </lineage>
</organism>
<sequence length="86" mass="9451">MFQGVPVLVHYLAHAPLAMHLVQEADIAQDPTLLPQDGELIILLVQGEGHKTIQGLQCLSHASETVIIHAEGRTLQDMMLKGFQLM</sequence>
<accession>A0AA41S3R3</accession>
<evidence type="ECO:0000313" key="1">
    <source>
        <dbReference type="EMBL" id="MCL7028360.1"/>
    </source>
</evidence>
<dbReference type="Proteomes" id="UP001177140">
    <property type="component" value="Unassembled WGS sequence"/>
</dbReference>
<gene>
    <name evidence="1" type="ORF">MKW94_008970</name>
</gene>
<proteinExistence type="predicted"/>